<comment type="caution">
    <text evidence="2">The sequence shown here is derived from an EMBL/GenBank/DDBJ whole genome shotgun (WGS) entry which is preliminary data.</text>
</comment>
<feature type="region of interest" description="Disordered" evidence="1">
    <location>
        <begin position="52"/>
        <end position="85"/>
    </location>
</feature>
<gene>
    <name evidence="2" type="ORF">NLI96_g8821</name>
</gene>
<accession>A0AAD5UWQ8</accession>
<name>A0AAD5UWQ8_9APHY</name>
<sequence>MGSSRSRFVGDMSRGSQSTSSRADGCEDMGLEDILLAMALSMLNVISDCFPDPVPEPRVTAPHPRSVVGLDSDSGSEHGTDSEDDFLCDVLGA</sequence>
<evidence type="ECO:0000256" key="1">
    <source>
        <dbReference type="SAM" id="MobiDB-lite"/>
    </source>
</evidence>
<reference evidence="2" key="1">
    <citation type="submission" date="2022-07" db="EMBL/GenBank/DDBJ databases">
        <title>Genome Sequence of Physisporinus lineatus.</title>
        <authorList>
            <person name="Buettner E."/>
        </authorList>
    </citation>
    <scope>NUCLEOTIDE SEQUENCE</scope>
    <source>
        <strain evidence="2">VT162</strain>
    </source>
</reference>
<proteinExistence type="predicted"/>
<protein>
    <submittedName>
        <fullName evidence="2">Uncharacterized protein</fullName>
    </submittedName>
</protein>
<evidence type="ECO:0000313" key="2">
    <source>
        <dbReference type="EMBL" id="KAJ3479778.1"/>
    </source>
</evidence>
<dbReference type="Proteomes" id="UP001212997">
    <property type="component" value="Unassembled WGS sequence"/>
</dbReference>
<dbReference type="AlphaFoldDB" id="A0AAD5UWQ8"/>
<keyword evidence="3" id="KW-1185">Reference proteome</keyword>
<evidence type="ECO:0000313" key="3">
    <source>
        <dbReference type="Proteomes" id="UP001212997"/>
    </source>
</evidence>
<feature type="region of interest" description="Disordered" evidence="1">
    <location>
        <begin position="1"/>
        <end position="25"/>
    </location>
</feature>
<dbReference type="EMBL" id="JANAWD010000417">
    <property type="protein sequence ID" value="KAJ3479778.1"/>
    <property type="molecule type" value="Genomic_DNA"/>
</dbReference>
<organism evidence="2 3">
    <name type="scientific">Meripilus lineatus</name>
    <dbReference type="NCBI Taxonomy" id="2056292"/>
    <lineage>
        <taxon>Eukaryota</taxon>
        <taxon>Fungi</taxon>
        <taxon>Dikarya</taxon>
        <taxon>Basidiomycota</taxon>
        <taxon>Agaricomycotina</taxon>
        <taxon>Agaricomycetes</taxon>
        <taxon>Polyporales</taxon>
        <taxon>Meripilaceae</taxon>
        <taxon>Meripilus</taxon>
    </lineage>
</organism>